<evidence type="ECO:0000256" key="1">
    <source>
        <dbReference type="SAM" id="MobiDB-lite"/>
    </source>
</evidence>
<proteinExistence type="predicted"/>
<reference evidence="2" key="1">
    <citation type="submission" date="2020-05" db="EMBL/GenBank/DDBJ databases">
        <title>WGS assembly of Panicum virgatum.</title>
        <authorList>
            <person name="Lovell J.T."/>
            <person name="Jenkins J."/>
            <person name="Shu S."/>
            <person name="Juenger T.E."/>
            <person name="Schmutz J."/>
        </authorList>
    </citation>
    <scope>NUCLEOTIDE SEQUENCE</scope>
    <source>
        <strain evidence="2">AP13</strain>
    </source>
</reference>
<keyword evidence="3" id="KW-1185">Reference proteome</keyword>
<evidence type="ECO:0000313" key="2">
    <source>
        <dbReference type="EMBL" id="KAG2622777.1"/>
    </source>
</evidence>
<organism evidence="2 3">
    <name type="scientific">Panicum virgatum</name>
    <name type="common">Blackwell switchgrass</name>
    <dbReference type="NCBI Taxonomy" id="38727"/>
    <lineage>
        <taxon>Eukaryota</taxon>
        <taxon>Viridiplantae</taxon>
        <taxon>Streptophyta</taxon>
        <taxon>Embryophyta</taxon>
        <taxon>Tracheophyta</taxon>
        <taxon>Spermatophyta</taxon>
        <taxon>Magnoliopsida</taxon>
        <taxon>Liliopsida</taxon>
        <taxon>Poales</taxon>
        <taxon>Poaceae</taxon>
        <taxon>PACMAD clade</taxon>
        <taxon>Panicoideae</taxon>
        <taxon>Panicodae</taxon>
        <taxon>Paniceae</taxon>
        <taxon>Panicinae</taxon>
        <taxon>Panicum</taxon>
        <taxon>Panicum sect. Hiantes</taxon>
    </lineage>
</organism>
<evidence type="ECO:0000313" key="3">
    <source>
        <dbReference type="Proteomes" id="UP000823388"/>
    </source>
</evidence>
<dbReference type="Proteomes" id="UP000823388">
    <property type="component" value="Chromosome 3K"/>
</dbReference>
<name>A0A8T0UKD0_PANVG</name>
<dbReference type="EMBL" id="CM029041">
    <property type="protein sequence ID" value="KAG2622777.1"/>
    <property type="molecule type" value="Genomic_DNA"/>
</dbReference>
<protein>
    <submittedName>
        <fullName evidence="2">Uncharacterized protein</fullName>
    </submittedName>
</protein>
<accession>A0A8T0UKD0</accession>
<dbReference type="AlphaFoldDB" id="A0A8T0UKD0"/>
<comment type="caution">
    <text evidence="2">The sequence shown here is derived from an EMBL/GenBank/DDBJ whole genome shotgun (WGS) entry which is preliminary data.</text>
</comment>
<sequence length="181" mass="18403">MGPLVAHAAAGGARLRGRGAAAAGAVGAAGVPRGLAARVRGHLLDDGVVLLELVADAHNHQLLEHLQPSVAVRSSAARLASLSIDAGASCGRRRRRLGWLRPPARSAGLAVAVGRWRLSWPRPAATKRAGLATTIEMAAATGEAPGASARRRRHLGLAAATSKAHGAAADDARPPPRSLVL</sequence>
<feature type="region of interest" description="Disordered" evidence="1">
    <location>
        <begin position="159"/>
        <end position="181"/>
    </location>
</feature>
<gene>
    <name evidence="2" type="ORF">PVAP13_3KG001500</name>
</gene>